<dbReference type="Pfam" id="PF10861">
    <property type="entry name" value="DUF2784"/>
    <property type="match status" value="1"/>
</dbReference>
<dbReference type="InterPro" id="IPR021218">
    <property type="entry name" value="DUF2784"/>
</dbReference>
<accession>A0ABT0YGZ5</accession>
<evidence type="ECO:0000256" key="1">
    <source>
        <dbReference type="SAM" id="Phobius"/>
    </source>
</evidence>
<sequence length="131" mass="14406">MVYRVLADVLVLAHAGFVLFVVLGGLLVLRWPRWAWVHLPAAAWGVWIEWSAGICPLTPLENRLRAAGGEVGYAGSFVEQYVMPVLYPVGLTPAVQAWLAAILLAVNLALYGTAWWRWSKLNRSGPAARTP</sequence>
<comment type="caution">
    <text evidence="2">The sequence shown here is derived from an EMBL/GenBank/DDBJ whole genome shotgun (WGS) entry which is preliminary data.</text>
</comment>
<keyword evidence="3" id="KW-1185">Reference proteome</keyword>
<name>A0ABT0YGZ5_9BURK</name>
<keyword evidence="1" id="KW-0472">Membrane</keyword>
<feature type="transmembrane region" description="Helical" evidence="1">
    <location>
        <begin position="95"/>
        <end position="116"/>
    </location>
</feature>
<proteinExistence type="predicted"/>
<organism evidence="2 3">
    <name type="scientific">Caldimonas mangrovi</name>
    <dbReference type="NCBI Taxonomy" id="2944811"/>
    <lineage>
        <taxon>Bacteria</taxon>
        <taxon>Pseudomonadati</taxon>
        <taxon>Pseudomonadota</taxon>
        <taxon>Betaproteobacteria</taxon>
        <taxon>Burkholderiales</taxon>
        <taxon>Sphaerotilaceae</taxon>
        <taxon>Caldimonas</taxon>
    </lineage>
</organism>
<evidence type="ECO:0000313" key="2">
    <source>
        <dbReference type="EMBL" id="MCM5678008.1"/>
    </source>
</evidence>
<dbReference type="Proteomes" id="UP001165541">
    <property type="component" value="Unassembled WGS sequence"/>
</dbReference>
<keyword evidence="1" id="KW-0812">Transmembrane</keyword>
<dbReference type="RefSeq" id="WP_251776130.1">
    <property type="nucleotide sequence ID" value="NZ_JAMKFE010000001.1"/>
</dbReference>
<reference evidence="2" key="1">
    <citation type="submission" date="2022-05" db="EMBL/GenBank/DDBJ databases">
        <title>Schlegelella sp. nov., isolated from mangrove soil.</title>
        <authorList>
            <person name="Liu Y."/>
            <person name="Ge X."/>
            <person name="Liu W."/>
        </authorList>
    </citation>
    <scope>NUCLEOTIDE SEQUENCE</scope>
    <source>
        <strain evidence="2">S2-27</strain>
    </source>
</reference>
<dbReference type="EMBL" id="JAMKFE010000001">
    <property type="protein sequence ID" value="MCM5678008.1"/>
    <property type="molecule type" value="Genomic_DNA"/>
</dbReference>
<keyword evidence="1" id="KW-1133">Transmembrane helix</keyword>
<protein>
    <submittedName>
        <fullName evidence="2">DUF2784 domain-containing protein</fullName>
    </submittedName>
</protein>
<feature type="transmembrane region" description="Helical" evidence="1">
    <location>
        <begin position="9"/>
        <end position="29"/>
    </location>
</feature>
<evidence type="ECO:0000313" key="3">
    <source>
        <dbReference type="Proteomes" id="UP001165541"/>
    </source>
</evidence>
<gene>
    <name evidence="2" type="ORF">M8A51_00500</name>
</gene>